<gene>
    <name evidence="3" type="ORF">JCM19231_4162</name>
</gene>
<dbReference type="InterPro" id="IPR029068">
    <property type="entry name" value="Glyas_Bleomycin-R_OHBP_Dase"/>
</dbReference>
<dbReference type="Pfam" id="PF00903">
    <property type="entry name" value="Glyoxalase"/>
    <property type="match status" value="1"/>
</dbReference>
<proteinExistence type="predicted"/>
<reference evidence="3 4" key="1">
    <citation type="submission" date="2015-01" db="EMBL/GenBank/DDBJ databases">
        <title>Vibrio sp. C1 JCM 19231 whole genome shotgun sequence.</title>
        <authorList>
            <person name="Sawabe T."/>
            <person name="Meirelles P."/>
            <person name="Feng G."/>
            <person name="Sayaka M."/>
            <person name="Hattori M."/>
            <person name="Ohkuma M."/>
        </authorList>
    </citation>
    <scope>NUCLEOTIDE SEQUENCE [LARGE SCALE GENOMIC DNA]</scope>
    <source>
        <strain evidence="4">JCM 19231</strain>
    </source>
</reference>
<dbReference type="PROSITE" id="PS51819">
    <property type="entry name" value="VOC"/>
    <property type="match status" value="2"/>
</dbReference>
<feature type="domain" description="VOC" evidence="2">
    <location>
        <begin position="71"/>
        <end position="182"/>
    </location>
</feature>
<sequence>MPPFWMSYIQVSDLEQTVGLAEQHGAKVEVRPTSASGGGQVALIRDPSGAGFTCYQGDAFSPKNASLIHGTQVWNELHVSDLTLIKDFYEKVFDWRIEASDENERYQVFSQDKPIAGIQVTPNEIKGDKEYWGVYFLVDSLDKATVRIQEMGGELVGDQPMGDRRAVLAYDNQGAAFYLVEPETQDSLSRKSKPKWRAILGLCLVVVAVITEMNWIWGALFLSWVIPDIYTASTHFFEPVQRKHNPIIYWLIIGTWLLLSVYMLFWW</sequence>
<keyword evidence="1" id="KW-0812">Transmembrane</keyword>
<feature type="domain" description="VOC" evidence="2">
    <location>
        <begin position="1"/>
        <end position="57"/>
    </location>
</feature>
<dbReference type="Gene3D" id="3.10.180.10">
    <property type="entry name" value="2,3-Dihydroxybiphenyl 1,2-Dioxygenase, domain 1"/>
    <property type="match status" value="2"/>
</dbReference>
<dbReference type="PANTHER" id="PTHR33993">
    <property type="entry name" value="GLYOXALASE-RELATED"/>
    <property type="match status" value="1"/>
</dbReference>
<dbReference type="PANTHER" id="PTHR33993:SF14">
    <property type="entry name" value="GB|AAF24581.1"/>
    <property type="match status" value="1"/>
</dbReference>
<dbReference type="InterPro" id="IPR052164">
    <property type="entry name" value="Anthracycline_SecMetBiosynth"/>
</dbReference>
<dbReference type="AlphaFoldDB" id="A0A0B8P6S1"/>
<comment type="caution">
    <text evidence="3">The sequence shown here is derived from an EMBL/GenBank/DDBJ whole genome shotgun (WGS) entry which is preliminary data.</text>
</comment>
<dbReference type="CDD" id="cd07247">
    <property type="entry name" value="SgaA_N_like"/>
    <property type="match status" value="1"/>
</dbReference>
<keyword evidence="1" id="KW-0472">Membrane</keyword>
<feature type="transmembrane region" description="Helical" evidence="1">
    <location>
        <begin position="247"/>
        <end position="266"/>
    </location>
</feature>
<dbReference type="InterPro" id="IPR037523">
    <property type="entry name" value="VOC_core"/>
</dbReference>
<evidence type="ECO:0000313" key="4">
    <source>
        <dbReference type="Proteomes" id="UP000031671"/>
    </source>
</evidence>
<dbReference type="EMBL" id="BBRZ01000111">
    <property type="protein sequence ID" value="GAM58898.1"/>
    <property type="molecule type" value="Genomic_DNA"/>
</dbReference>
<keyword evidence="1" id="KW-1133">Transmembrane helix</keyword>
<reference evidence="3 4" key="2">
    <citation type="submission" date="2015-01" db="EMBL/GenBank/DDBJ databases">
        <authorList>
            <consortium name="NBRP consortium"/>
            <person name="Sawabe T."/>
            <person name="Meirelles P."/>
            <person name="Feng G."/>
            <person name="Sayaka M."/>
            <person name="Hattori M."/>
            <person name="Ohkuma M."/>
        </authorList>
    </citation>
    <scope>NUCLEOTIDE SEQUENCE [LARGE SCALE GENOMIC DNA]</scope>
    <source>
        <strain evidence="4">JCM 19231</strain>
    </source>
</reference>
<protein>
    <submittedName>
        <fullName evidence="3">Putative hydroxylase</fullName>
    </submittedName>
</protein>
<evidence type="ECO:0000259" key="2">
    <source>
        <dbReference type="PROSITE" id="PS51819"/>
    </source>
</evidence>
<keyword evidence="4" id="KW-1185">Reference proteome</keyword>
<name>A0A0B8P6S1_9VIBR</name>
<accession>A0A0B8P6S1</accession>
<organism evidence="3 4">
    <name type="scientific">Vibrio ishigakensis</name>
    <dbReference type="NCBI Taxonomy" id="1481914"/>
    <lineage>
        <taxon>Bacteria</taxon>
        <taxon>Pseudomonadati</taxon>
        <taxon>Pseudomonadota</taxon>
        <taxon>Gammaproteobacteria</taxon>
        <taxon>Vibrionales</taxon>
        <taxon>Vibrionaceae</taxon>
        <taxon>Vibrio</taxon>
    </lineage>
</organism>
<dbReference type="SUPFAM" id="SSF54593">
    <property type="entry name" value="Glyoxalase/Bleomycin resistance protein/Dihydroxybiphenyl dioxygenase"/>
    <property type="match status" value="2"/>
</dbReference>
<evidence type="ECO:0000256" key="1">
    <source>
        <dbReference type="SAM" id="Phobius"/>
    </source>
</evidence>
<evidence type="ECO:0000313" key="3">
    <source>
        <dbReference type="EMBL" id="GAM58898.1"/>
    </source>
</evidence>
<feature type="transmembrane region" description="Helical" evidence="1">
    <location>
        <begin position="199"/>
        <end position="227"/>
    </location>
</feature>
<dbReference type="Proteomes" id="UP000031671">
    <property type="component" value="Unassembled WGS sequence"/>
</dbReference>
<dbReference type="InterPro" id="IPR004360">
    <property type="entry name" value="Glyas_Fos-R_dOase_dom"/>
</dbReference>